<dbReference type="SUPFAM" id="SSF53448">
    <property type="entry name" value="Nucleotide-diphospho-sugar transferases"/>
    <property type="match status" value="1"/>
</dbReference>
<keyword evidence="2" id="KW-0328">Glycosyltransferase</keyword>
<gene>
    <name evidence="5" type="ORF">N6H18_00340</name>
</gene>
<keyword evidence="6" id="KW-1185">Reference proteome</keyword>
<dbReference type="RefSeq" id="WP_262309858.1">
    <property type="nucleotide sequence ID" value="NZ_CP106679.1"/>
</dbReference>
<dbReference type="Pfam" id="PF00535">
    <property type="entry name" value="Glycos_transf_2"/>
    <property type="match status" value="1"/>
</dbReference>
<proteinExistence type="inferred from homology"/>
<feature type="domain" description="Glycosyltransferase 2-like" evidence="4">
    <location>
        <begin position="9"/>
        <end position="131"/>
    </location>
</feature>
<dbReference type="CDD" id="cd04186">
    <property type="entry name" value="GT_2_like_c"/>
    <property type="match status" value="1"/>
</dbReference>
<dbReference type="PANTHER" id="PTHR43179">
    <property type="entry name" value="RHAMNOSYLTRANSFERASE WBBL"/>
    <property type="match status" value="1"/>
</dbReference>
<name>A0ABY6CSJ9_9BACT</name>
<comment type="similarity">
    <text evidence="1">Belongs to the glycosyltransferase 2 family.</text>
</comment>
<reference evidence="5" key="1">
    <citation type="submission" date="2022-09" db="EMBL/GenBank/DDBJ databases">
        <title>Comparative genomics and taxonomic characterization of three novel marine species of genus Reichenbachiella exhibiting antioxidant and polysaccharide degradation activities.</title>
        <authorList>
            <person name="Muhammad N."/>
            <person name="Lee Y.-J."/>
            <person name="Ko J."/>
            <person name="Kim S.-G."/>
        </authorList>
    </citation>
    <scope>NUCLEOTIDE SEQUENCE</scope>
    <source>
        <strain evidence="5">BKB1-1</strain>
    </source>
</reference>
<dbReference type="Proteomes" id="UP001065174">
    <property type="component" value="Chromosome"/>
</dbReference>
<keyword evidence="3" id="KW-0808">Transferase</keyword>
<dbReference type="InterPro" id="IPR029044">
    <property type="entry name" value="Nucleotide-diphossugar_trans"/>
</dbReference>
<evidence type="ECO:0000313" key="6">
    <source>
        <dbReference type="Proteomes" id="UP001065174"/>
    </source>
</evidence>
<dbReference type="EMBL" id="CP106679">
    <property type="protein sequence ID" value="UXP32423.1"/>
    <property type="molecule type" value="Genomic_DNA"/>
</dbReference>
<evidence type="ECO:0000256" key="1">
    <source>
        <dbReference type="ARBA" id="ARBA00006739"/>
    </source>
</evidence>
<organism evidence="5 6">
    <name type="scientific">Reichenbachiella agarivorans</name>
    <dbReference type="NCBI Taxonomy" id="2979464"/>
    <lineage>
        <taxon>Bacteria</taxon>
        <taxon>Pseudomonadati</taxon>
        <taxon>Bacteroidota</taxon>
        <taxon>Cytophagia</taxon>
        <taxon>Cytophagales</taxon>
        <taxon>Reichenbachiellaceae</taxon>
        <taxon>Reichenbachiella</taxon>
    </lineage>
</organism>
<sequence length="298" mass="34119">MSTTQPLVSVISVNYNEPEETELFLESLYQSDYHNFETLLVDNGSKRNIDPSVENRYSNLSLIVSEKNLGFAGGNNLGVAKAKGKYLIFLNNDTLLPRDFIDKLVMFMETHPEAGMVSPKIVFPNGKIQYAGSLDINGITGRGKRIGYLEEDHGQYDKNYPTDLPHGAAMIVPAKVISEVGSMYEEYFLYYEEHDWSMAIKRAGYKIYFFGETNIIHKQSISVGIDSPLKVYYMSRNRLLFQKRNFSPFNTVLSVLFYSFFALPKSSIKYLSSGKTAQFKNLWRGYLWHLNKNYVFKG</sequence>
<evidence type="ECO:0000256" key="3">
    <source>
        <dbReference type="ARBA" id="ARBA00022679"/>
    </source>
</evidence>
<dbReference type="Gene3D" id="3.90.550.10">
    <property type="entry name" value="Spore Coat Polysaccharide Biosynthesis Protein SpsA, Chain A"/>
    <property type="match status" value="1"/>
</dbReference>
<evidence type="ECO:0000259" key="4">
    <source>
        <dbReference type="Pfam" id="PF00535"/>
    </source>
</evidence>
<accession>A0ABY6CSJ9</accession>
<evidence type="ECO:0000256" key="2">
    <source>
        <dbReference type="ARBA" id="ARBA00022676"/>
    </source>
</evidence>
<evidence type="ECO:0000313" key="5">
    <source>
        <dbReference type="EMBL" id="UXP32423.1"/>
    </source>
</evidence>
<protein>
    <submittedName>
        <fullName evidence="5">Glycosyltransferase family 2 protein</fullName>
    </submittedName>
</protein>
<dbReference type="InterPro" id="IPR001173">
    <property type="entry name" value="Glyco_trans_2-like"/>
</dbReference>
<dbReference type="PANTHER" id="PTHR43179:SF12">
    <property type="entry name" value="GALACTOFURANOSYLTRANSFERASE GLFT2"/>
    <property type="match status" value="1"/>
</dbReference>